<dbReference type="Proteomes" id="UP000276301">
    <property type="component" value="Unassembled WGS sequence"/>
</dbReference>
<sequence>MELVNRIERVLDERVRPQLALHQGDIELVDCDGEGVLRVRLIGQCAGCPSASLTAQMLVAEEVRAQVPEVSQVLLLGGVSDGLLAEARELLARRHG</sequence>
<name>A0A498CXA5_9FIRM</name>
<dbReference type="AlphaFoldDB" id="A0A498CXA5"/>
<evidence type="ECO:0000313" key="5">
    <source>
        <dbReference type="Proteomes" id="UP000276301"/>
    </source>
</evidence>
<dbReference type="InterPro" id="IPR001075">
    <property type="entry name" value="NIF_FeS_clus_asmbl_NifU_C"/>
</dbReference>
<accession>A0A498CXA5</accession>
<protein>
    <submittedName>
        <fullName evidence="4">NifU family protein</fullName>
    </submittedName>
</protein>
<evidence type="ECO:0000313" key="4">
    <source>
        <dbReference type="EMBL" id="RLL09605.1"/>
    </source>
</evidence>
<dbReference type="GO" id="GO:0016226">
    <property type="term" value="P:iron-sulfur cluster assembly"/>
    <property type="evidence" value="ECO:0007669"/>
    <property type="project" value="InterPro"/>
</dbReference>
<comment type="caution">
    <text evidence="4">The sequence shown here is derived from an EMBL/GenBank/DDBJ whole genome shotgun (WGS) entry which is preliminary data.</text>
</comment>
<keyword evidence="5" id="KW-1185">Reference proteome</keyword>
<evidence type="ECO:0000256" key="1">
    <source>
        <dbReference type="ARBA" id="ARBA00006420"/>
    </source>
</evidence>
<evidence type="ECO:0000259" key="3">
    <source>
        <dbReference type="Pfam" id="PF01106"/>
    </source>
</evidence>
<comment type="function">
    <text evidence="2">May be involved in the formation or repair of [Fe-S] clusters present in iron-sulfur proteins.</text>
</comment>
<dbReference type="EMBL" id="RCHT01000020">
    <property type="protein sequence ID" value="RLL09605.1"/>
    <property type="molecule type" value="Genomic_DNA"/>
</dbReference>
<proteinExistence type="inferred from homology"/>
<dbReference type="Gene3D" id="3.30.300.130">
    <property type="entry name" value="Fe-S cluster assembly (FSCA)"/>
    <property type="match status" value="1"/>
</dbReference>
<evidence type="ECO:0000256" key="2">
    <source>
        <dbReference type="ARBA" id="ARBA00049958"/>
    </source>
</evidence>
<dbReference type="GO" id="GO:0051536">
    <property type="term" value="F:iron-sulfur cluster binding"/>
    <property type="evidence" value="ECO:0007669"/>
    <property type="project" value="InterPro"/>
</dbReference>
<dbReference type="RefSeq" id="WP_101547987.1">
    <property type="nucleotide sequence ID" value="NZ_DBFNFR010000050.1"/>
</dbReference>
<feature type="domain" description="NIF system FeS cluster assembly NifU C-terminal" evidence="3">
    <location>
        <begin position="7"/>
        <end position="73"/>
    </location>
</feature>
<comment type="similarity">
    <text evidence="1">Belongs to the NifU family.</text>
</comment>
<gene>
    <name evidence="4" type="ORF">D4A47_10160</name>
</gene>
<dbReference type="PANTHER" id="PTHR11178:SF25">
    <property type="entry name" value="NIFU-LIKE PROTEIN 3, CHLOROPLASTIC"/>
    <property type="match status" value="1"/>
</dbReference>
<organism evidence="4 5">
    <name type="scientific">Anaerotruncus massiliensis</name>
    <name type="common">ex Liu et al. 2021</name>
    <dbReference type="NCBI Taxonomy" id="2321404"/>
    <lineage>
        <taxon>Bacteria</taxon>
        <taxon>Bacillati</taxon>
        <taxon>Bacillota</taxon>
        <taxon>Clostridia</taxon>
        <taxon>Eubacteriales</taxon>
        <taxon>Oscillospiraceae</taxon>
        <taxon>Anaerotruncus</taxon>
    </lineage>
</organism>
<reference evidence="4 5" key="1">
    <citation type="submission" date="2018-10" db="EMBL/GenBank/DDBJ databases">
        <title>Anaerotruncus faecis sp. nov., isolated from human feces.</title>
        <authorList>
            <person name="Wang Y.-J."/>
        </authorList>
    </citation>
    <scope>NUCLEOTIDE SEQUENCE [LARGE SCALE GENOMIC DNA]</scope>
    <source>
        <strain evidence="4 5">22A2-44</strain>
    </source>
</reference>
<dbReference type="Pfam" id="PF01106">
    <property type="entry name" value="NifU"/>
    <property type="match status" value="1"/>
</dbReference>
<dbReference type="InterPro" id="IPR034904">
    <property type="entry name" value="FSCA_dom_sf"/>
</dbReference>
<dbReference type="SUPFAM" id="SSF117916">
    <property type="entry name" value="Fe-S cluster assembly (FSCA) domain-like"/>
    <property type="match status" value="1"/>
</dbReference>
<dbReference type="GO" id="GO:0005506">
    <property type="term" value="F:iron ion binding"/>
    <property type="evidence" value="ECO:0007669"/>
    <property type="project" value="InterPro"/>
</dbReference>
<dbReference type="PANTHER" id="PTHR11178">
    <property type="entry name" value="IRON-SULFUR CLUSTER SCAFFOLD PROTEIN NFU-RELATED"/>
    <property type="match status" value="1"/>
</dbReference>